<dbReference type="Proteomes" id="UP000822142">
    <property type="component" value="Unassembled WGS sequence"/>
</dbReference>
<evidence type="ECO:0000313" key="1">
    <source>
        <dbReference type="EMBL" id="NSJ84676.1"/>
    </source>
</evidence>
<sequence>MIEVQVSRVFFCKGWAAAEGERGNCRRREIRPGFSPWDAAEYAAYCHNMWSAIIIGHSHMFIGKP</sequence>
<gene>
    <name evidence="1" type="ORF">G5A70_00415</name>
</gene>
<name>A0ABX2I2L0_BLAHA</name>
<organism evidence="1 2">
    <name type="scientific">Blautia hansenii</name>
    <name type="common">Ruminococcus hansenii</name>
    <dbReference type="NCBI Taxonomy" id="1322"/>
    <lineage>
        <taxon>Bacteria</taxon>
        <taxon>Bacillati</taxon>
        <taxon>Bacillota</taxon>
        <taxon>Clostridia</taxon>
        <taxon>Lachnospirales</taxon>
        <taxon>Lachnospiraceae</taxon>
        <taxon>Blautia</taxon>
    </lineage>
</organism>
<proteinExistence type="predicted"/>
<dbReference type="EMBL" id="JAAITA010000001">
    <property type="protein sequence ID" value="NSJ84676.1"/>
    <property type="molecule type" value="Genomic_DNA"/>
</dbReference>
<accession>A0ABX2I2L0</accession>
<evidence type="ECO:0000313" key="2">
    <source>
        <dbReference type="Proteomes" id="UP000822142"/>
    </source>
</evidence>
<protein>
    <submittedName>
        <fullName evidence="1">Uncharacterized protein</fullName>
    </submittedName>
</protein>
<keyword evidence="2" id="KW-1185">Reference proteome</keyword>
<comment type="caution">
    <text evidence="1">The sequence shown here is derived from an EMBL/GenBank/DDBJ whole genome shotgun (WGS) entry which is preliminary data.</text>
</comment>
<reference evidence="1 2" key="1">
    <citation type="journal article" date="2020" name="Cell Host Microbe">
        <title>Functional and Genomic Variation between Human-Derived Isolates of Lachnospiraceae Reveals Inter- and Intra-Species Diversity.</title>
        <authorList>
            <person name="Sorbara M.T."/>
            <person name="Littmann E.R."/>
            <person name="Fontana E."/>
            <person name="Moody T.U."/>
            <person name="Kohout C.E."/>
            <person name="Gjonbalaj M."/>
            <person name="Eaton V."/>
            <person name="Seok R."/>
            <person name="Leiner I.M."/>
            <person name="Pamer E.G."/>
        </authorList>
    </citation>
    <scope>NUCLEOTIDE SEQUENCE [LARGE SCALE GENOMIC DNA]</scope>
    <source>
        <strain evidence="1 2">MSK.15.26</strain>
    </source>
</reference>